<organism evidence="2 3">
    <name type="scientific">Henosepilachna vigintioctopunctata</name>
    <dbReference type="NCBI Taxonomy" id="420089"/>
    <lineage>
        <taxon>Eukaryota</taxon>
        <taxon>Metazoa</taxon>
        <taxon>Ecdysozoa</taxon>
        <taxon>Arthropoda</taxon>
        <taxon>Hexapoda</taxon>
        <taxon>Insecta</taxon>
        <taxon>Pterygota</taxon>
        <taxon>Neoptera</taxon>
        <taxon>Endopterygota</taxon>
        <taxon>Coleoptera</taxon>
        <taxon>Polyphaga</taxon>
        <taxon>Cucujiformia</taxon>
        <taxon>Coccinelloidea</taxon>
        <taxon>Coccinellidae</taxon>
        <taxon>Epilachninae</taxon>
        <taxon>Epilachnini</taxon>
        <taxon>Henosepilachna</taxon>
    </lineage>
</organism>
<dbReference type="PANTHER" id="PTHR13520">
    <property type="entry name" value="RAD50-INTERACTING PROTEIN 1 RINT-1"/>
    <property type="match status" value="1"/>
</dbReference>
<accession>A0AAW1ULG9</accession>
<dbReference type="GO" id="GO:0060628">
    <property type="term" value="P:regulation of ER to Golgi vesicle-mediated transport"/>
    <property type="evidence" value="ECO:0007669"/>
    <property type="project" value="TreeGrafter"/>
</dbReference>
<comment type="similarity">
    <text evidence="1">Belongs to the RINT1 family.</text>
</comment>
<dbReference type="EMBL" id="JARQZJ010000072">
    <property type="protein sequence ID" value="KAK9882088.1"/>
    <property type="molecule type" value="Genomic_DNA"/>
</dbReference>
<dbReference type="GO" id="GO:0006888">
    <property type="term" value="P:endoplasmic reticulum to Golgi vesicle-mediated transport"/>
    <property type="evidence" value="ECO:0007669"/>
    <property type="project" value="InterPro"/>
</dbReference>
<evidence type="ECO:0008006" key="4">
    <source>
        <dbReference type="Google" id="ProtNLM"/>
    </source>
</evidence>
<dbReference type="GO" id="GO:0006890">
    <property type="term" value="P:retrograde vesicle-mediated transport, Golgi to endoplasmic reticulum"/>
    <property type="evidence" value="ECO:0007669"/>
    <property type="project" value="InterPro"/>
</dbReference>
<evidence type="ECO:0000256" key="1">
    <source>
        <dbReference type="ARBA" id="ARBA00061158"/>
    </source>
</evidence>
<dbReference type="AlphaFoldDB" id="A0AAW1ULG9"/>
<dbReference type="Gene3D" id="1.20.58.1420">
    <property type="entry name" value="Dsl1p vesicle tethering complex, Tip20p subunit, domain B"/>
    <property type="match status" value="1"/>
</dbReference>
<comment type="caution">
    <text evidence="2">The sequence shown here is derived from an EMBL/GenBank/DDBJ whole genome shotgun (WGS) entry which is preliminary data.</text>
</comment>
<evidence type="ECO:0000313" key="3">
    <source>
        <dbReference type="Proteomes" id="UP001431783"/>
    </source>
</evidence>
<dbReference type="PANTHER" id="PTHR13520:SF0">
    <property type="entry name" value="RAD50-INTERACTING PROTEIN 1"/>
    <property type="match status" value="1"/>
</dbReference>
<gene>
    <name evidence="2" type="ORF">WA026_018934</name>
</gene>
<sequence>MESQHVSMEKIINCLQILQKQYGSDLLNADKCNGIYNSLLKKREHILSLLNTENIESPIGKVINSYKEISNKFNEICVDSKEVVNSIESDLDNVDEVRKNFKNLLNKLNDLLTTKQYLKVIQKLEYFNVELEREYKHKDTEQCVTIFANMCEISWNLINLKSSHINTLVSDILQYWHEILKTRISKEFEDILKSIKWPFVNANFSLQLPLQNSIDKLQLLTEYLLQIELPKEKDVATLLTPIVDISDLSLPVYLLIQPLKKRFIYHFHGSRQTNRIDKPEWYFTQVLTWIRDHKEFVQKWIQPVVNKLGYYHIDSEGELNIGLVQLAVEKLQIDIPKAQYDDFTFSHTVDEALSFDKELRDSYNYPITQSGVLGVLTQAQVFIKWLTMEKKFAIEKMDNILSLSTLESSMEPFSALTSNEEEDMKVTVCADAFMTLLKRITDRYESLPQPGHRLQFLDLQLELLDDFRVRLIQIANAEEGNVIESRVPMIANTLFYMENVLVDWGNMLHYLNLYYYKVELENITSTAPSLNDVTDSVAAFESESVFTEILSLYAHIRRDLVSTMSECVINEIKSKSRNYRRELWSKMKVNKDFKSLSLTPSACPMFEVIARRLHQLQKNLASKLFSIVWKSIANQLDTFLFEDLVLDNRFNDSGARQLKYDIERNLFPLFSQFSDRPASHYPQLMSSITLLNLAKGSALLLRDTILQLEGATDAEDTRGKMLQDVGVTNFTPKMAVTILNQRTDITVDRLIID</sequence>
<dbReference type="InterPro" id="IPR042042">
    <property type="entry name" value="Tip20p_domB"/>
</dbReference>
<name>A0AAW1ULG9_9CUCU</name>
<dbReference type="InterPro" id="IPR042044">
    <property type="entry name" value="EXOC6PINT-1/Sec15/Tip20_C_dom2"/>
</dbReference>
<reference evidence="2 3" key="1">
    <citation type="submission" date="2023-03" db="EMBL/GenBank/DDBJ databases">
        <title>Genome insight into feeding habits of ladybird beetles.</title>
        <authorList>
            <person name="Li H.-S."/>
            <person name="Huang Y.-H."/>
            <person name="Pang H."/>
        </authorList>
    </citation>
    <scope>NUCLEOTIDE SEQUENCE [LARGE SCALE GENOMIC DNA]</scope>
    <source>
        <strain evidence="2">SYSU_2023b</strain>
        <tissue evidence="2">Whole body</tissue>
    </source>
</reference>
<dbReference type="PROSITE" id="PS51386">
    <property type="entry name" value="RINT1_TIP20"/>
    <property type="match status" value="1"/>
</dbReference>
<dbReference type="GO" id="GO:0070939">
    <property type="term" value="C:Dsl1/NZR complex"/>
    <property type="evidence" value="ECO:0007669"/>
    <property type="project" value="InterPro"/>
</dbReference>
<proteinExistence type="inferred from homology"/>
<dbReference type="FunFam" id="1.20.58.670:FF:000003">
    <property type="entry name" value="RAD50-interacting protein 1"/>
    <property type="match status" value="1"/>
</dbReference>
<dbReference type="Gene3D" id="1.20.58.670">
    <property type="entry name" value="Dsl1p vesicle tethering complex, Tip20p subunit, domain D"/>
    <property type="match status" value="1"/>
</dbReference>
<evidence type="ECO:0000313" key="2">
    <source>
        <dbReference type="EMBL" id="KAK9882088.1"/>
    </source>
</evidence>
<dbReference type="Pfam" id="PF04437">
    <property type="entry name" value="RINT1_TIP1"/>
    <property type="match status" value="1"/>
</dbReference>
<protein>
    <recommendedName>
        <fullName evidence="4">RAD50-interacting protein 1</fullName>
    </recommendedName>
</protein>
<keyword evidence="3" id="KW-1185">Reference proteome</keyword>
<dbReference type="Proteomes" id="UP001431783">
    <property type="component" value="Unassembled WGS sequence"/>
</dbReference>
<dbReference type="InterPro" id="IPR007528">
    <property type="entry name" value="RINT1_Tip20"/>
</dbReference>